<feature type="region of interest" description="Disordered" evidence="5">
    <location>
        <begin position="196"/>
        <end position="216"/>
    </location>
</feature>
<evidence type="ECO:0000256" key="4">
    <source>
        <dbReference type="ARBA" id="ARBA00023136"/>
    </source>
</evidence>
<protein>
    <submittedName>
        <fullName evidence="8">Rhomboid family intramembrane serine protease</fullName>
    </submittedName>
</protein>
<evidence type="ECO:0000256" key="2">
    <source>
        <dbReference type="ARBA" id="ARBA00022692"/>
    </source>
</evidence>
<organism evidence="8 9">
    <name type="scientific">Thiohalobacter thiocyanaticus</name>
    <dbReference type="NCBI Taxonomy" id="585455"/>
    <lineage>
        <taxon>Bacteria</taxon>
        <taxon>Pseudomonadati</taxon>
        <taxon>Pseudomonadota</taxon>
        <taxon>Gammaproteobacteria</taxon>
        <taxon>Thiohalobacterales</taxon>
        <taxon>Thiohalobacteraceae</taxon>
        <taxon>Thiohalobacter</taxon>
    </lineage>
</organism>
<dbReference type="GO" id="GO:0004252">
    <property type="term" value="F:serine-type endopeptidase activity"/>
    <property type="evidence" value="ECO:0007669"/>
    <property type="project" value="InterPro"/>
</dbReference>
<proteinExistence type="predicted"/>
<comment type="caution">
    <text evidence="8">The sequence shown here is derived from an EMBL/GenBank/DDBJ whole genome shotgun (WGS) entry which is preliminary data.</text>
</comment>
<dbReference type="RefSeq" id="WP_125179829.1">
    <property type="nucleotide sequence ID" value="NZ_QZMU01000001.1"/>
</dbReference>
<dbReference type="Pfam" id="PF01694">
    <property type="entry name" value="Rhomboid"/>
    <property type="match status" value="1"/>
</dbReference>
<evidence type="ECO:0000256" key="5">
    <source>
        <dbReference type="SAM" id="MobiDB-lite"/>
    </source>
</evidence>
<dbReference type="GO" id="GO:0016020">
    <property type="term" value="C:membrane"/>
    <property type="evidence" value="ECO:0007669"/>
    <property type="project" value="UniProtKB-SubCell"/>
</dbReference>
<sequence length="216" mass="24243">MNHPRDGRLKQIALGVGLVIALLWCLHAVHTFFDWPAQRLGVLPREITGLPGILTAPWIHGSWSHLAVNTPALFLLLVVSLYRYPRASRLALPAIYLLSGLGVWLFGRDSFHIGASGLTHGLMFFIFASGVIRRDRSAMALSMLVFFLYGGMIWGVFPLAPGISFEYHLFGALSGLLAAFALRRRDPVERRRYSWELEEEDEVQEKSGSGEDERRP</sequence>
<dbReference type="Proteomes" id="UP000287798">
    <property type="component" value="Unassembled WGS sequence"/>
</dbReference>
<evidence type="ECO:0000259" key="7">
    <source>
        <dbReference type="Pfam" id="PF01694"/>
    </source>
</evidence>
<evidence type="ECO:0000313" key="9">
    <source>
        <dbReference type="Proteomes" id="UP000287798"/>
    </source>
</evidence>
<feature type="transmembrane region" description="Helical" evidence="6">
    <location>
        <begin position="163"/>
        <end position="182"/>
    </location>
</feature>
<dbReference type="OrthoDB" id="465874at2"/>
<evidence type="ECO:0000256" key="1">
    <source>
        <dbReference type="ARBA" id="ARBA00004141"/>
    </source>
</evidence>
<accession>A0A426QFT9</accession>
<dbReference type="Gene3D" id="1.20.1540.10">
    <property type="entry name" value="Rhomboid-like"/>
    <property type="match status" value="1"/>
</dbReference>
<comment type="subcellular location">
    <subcellularLocation>
        <location evidence="1">Membrane</location>
        <topology evidence="1">Multi-pass membrane protein</topology>
    </subcellularLocation>
</comment>
<dbReference type="SUPFAM" id="SSF144091">
    <property type="entry name" value="Rhomboid-like"/>
    <property type="match status" value="1"/>
</dbReference>
<dbReference type="InterPro" id="IPR022764">
    <property type="entry name" value="Peptidase_S54_rhomboid_dom"/>
</dbReference>
<feature type="transmembrane region" description="Helical" evidence="6">
    <location>
        <begin position="90"/>
        <end position="107"/>
    </location>
</feature>
<name>A0A426QFT9_9GAMM</name>
<dbReference type="PANTHER" id="PTHR43731">
    <property type="entry name" value="RHOMBOID PROTEASE"/>
    <property type="match status" value="1"/>
</dbReference>
<keyword evidence="3 6" id="KW-1133">Transmembrane helix</keyword>
<dbReference type="EMBL" id="QZMU01000001">
    <property type="protein sequence ID" value="RRQ20616.1"/>
    <property type="molecule type" value="Genomic_DNA"/>
</dbReference>
<dbReference type="PANTHER" id="PTHR43731:SF9">
    <property type="entry name" value="SLR1461 PROTEIN"/>
    <property type="match status" value="1"/>
</dbReference>
<keyword evidence="8" id="KW-0378">Hydrolase</keyword>
<feature type="transmembrane region" description="Helical" evidence="6">
    <location>
        <begin position="113"/>
        <end position="132"/>
    </location>
</feature>
<feature type="domain" description="Peptidase S54 rhomboid" evidence="7">
    <location>
        <begin position="53"/>
        <end position="184"/>
    </location>
</feature>
<feature type="compositionally biased region" description="Basic and acidic residues" evidence="5">
    <location>
        <begin position="204"/>
        <end position="216"/>
    </location>
</feature>
<dbReference type="InterPro" id="IPR035952">
    <property type="entry name" value="Rhomboid-like_sf"/>
</dbReference>
<keyword evidence="9" id="KW-1185">Reference proteome</keyword>
<evidence type="ECO:0000313" key="8">
    <source>
        <dbReference type="EMBL" id="RRQ20616.1"/>
    </source>
</evidence>
<dbReference type="GO" id="GO:0006508">
    <property type="term" value="P:proteolysis"/>
    <property type="evidence" value="ECO:0007669"/>
    <property type="project" value="UniProtKB-KW"/>
</dbReference>
<reference evidence="8 9" key="1">
    <citation type="journal article" date="2010" name="Int. J. Syst. Evol. Microbiol.">
        <title>Thiohalobacter thiocyanaticus gen. nov., sp. nov., a moderately halophilic, sulfur-oxidizing gammaproteobacterium from hypersaline lakes, that utilizes thiocyanate.</title>
        <authorList>
            <person name="Sorokin D.Y."/>
            <person name="Kovaleva O.L."/>
            <person name="Tourova T.P."/>
            <person name="Muyzer G."/>
        </authorList>
    </citation>
    <scope>NUCLEOTIDE SEQUENCE [LARGE SCALE GENOMIC DNA]</scope>
    <source>
        <strain evidence="8 9">Hrh1</strain>
    </source>
</reference>
<evidence type="ECO:0000256" key="3">
    <source>
        <dbReference type="ARBA" id="ARBA00022989"/>
    </source>
</evidence>
<keyword evidence="4 6" id="KW-0472">Membrane</keyword>
<feature type="transmembrane region" description="Helical" evidence="6">
    <location>
        <begin position="139"/>
        <end position="157"/>
    </location>
</feature>
<keyword evidence="8" id="KW-0645">Protease</keyword>
<evidence type="ECO:0000256" key="6">
    <source>
        <dbReference type="SAM" id="Phobius"/>
    </source>
</evidence>
<feature type="transmembrane region" description="Helical" evidence="6">
    <location>
        <begin position="63"/>
        <end position="83"/>
    </location>
</feature>
<gene>
    <name evidence="8" type="ORF">D6C00_00540</name>
</gene>
<feature type="transmembrane region" description="Helical" evidence="6">
    <location>
        <begin position="12"/>
        <end position="33"/>
    </location>
</feature>
<dbReference type="AlphaFoldDB" id="A0A426QFT9"/>
<keyword evidence="2 6" id="KW-0812">Transmembrane</keyword>
<dbReference type="InterPro" id="IPR050925">
    <property type="entry name" value="Rhomboid_protease_S54"/>
</dbReference>